<evidence type="ECO:0000313" key="2">
    <source>
        <dbReference type="EMBL" id="TRD22187.1"/>
    </source>
</evidence>
<gene>
    <name evidence="2" type="ORF">FEV53_05550</name>
</gene>
<keyword evidence="1" id="KW-0732">Signal</keyword>
<keyword evidence="3" id="KW-1185">Reference proteome</keyword>
<feature type="signal peptide" evidence="1">
    <location>
        <begin position="1"/>
        <end position="19"/>
    </location>
</feature>
<organism evidence="2 3">
    <name type="scientific">Palleronia caenipelagi</name>
    <dbReference type="NCBI Taxonomy" id="2489174"/>
    <lineage>
        <taxon>Bacteria</taxon>
        <taxon>Pseudomonadati</taxon>
        <taxon>Pseudomonadota</taxon>
        <taxon>Alphaproteobacteria</taxon>
        <taxon>Rhodobacterales</taxon>
        <taxon>Roseobacteraceae</taxon>
        <taxon>Palleronia</taxon>
    </lineage>
</organism>
<dbReference type="AlphaFoldDB" id="A0A547Q724"/>
<dbReference type="Proteomes" id="UP000318590">
    <property type="component" value="Unassembled WGS sequence"/>
</dbReference>
<accession>A0A547Q724</accession>
<sequence length="208" mass="21976">MKSLILAAGLATSAMPAVAETYDIRLAGSTVGSLTATPTALTSQLNNTPMGAADGWFKATSDGTTYAAENSGGRKIRTVIEGGRVTSTTVTPNSEATDLSEPSAVPAGVLDPVRGFAQVMRAGDCPDAFRMYDGRRAIEVTPKSRSREGNLLICQMDYRVIAGPGHVSPFRLKNLTMETRYTIDGDRVTGMALMRLKAGPFTVTLAAR</sequence>
<dbReference type="OrthoDB" id="7723416at2"/>
<name>A0A547Q724_9RHOB</name>
<dbReference type="RefSeq" id="WP_142833825.1">
    <property type="nucleotide sequence ID" value="NZ_VFSV01000007.1"/>
</dbReference>
<comment type="caution">
    <text evidence="2">The sequence shown here is derived from an EMBL/GenBank/DDBJ whole genome shotgun (WGS) entry which is preliminary data.</text>
</comment>
<proteinExistence type="predicted"/>
<dbReference type="EMBL" id="VFSV01000007">
    <property type="protein sequence ID" value="TRD22187.1"/>
    <property type="molecule type" value="Genomic_DNA"/>
</dbReference>
<feature type="chain" id="PRO_5022050425" evidence="1">
    <location>
        <begin position="20"/>
        <end position="208"/>
    </location>
</feature>
<reference evidence="2 3" key="1">
    <citation type="submission" date="2019-06" db="EMBL/GenBank/DDBJ databases">
        <title>Paenimaribius caenipelagi gen. nov., sp. nov., isolated from a tidal flat.</title>
        <authorList>
            <person name="Yoon J.-H."/>
        </authorList>
    </citation>
    <scope>NUCLEOTIDE SEQUENCE [LARGE SCALE GENOMIC DNA]</scope>
    <source>
        <strain evidence="2 3">JBTF-M29</strain>
    </source>
</reference>
<evidence type="ECO:0000256" key="1">
    <source>
        <dbReference type="SAM" id="SignalP"/>
    </source>
</evidence>
<protein>
    <submittedName>
        <fullName evidence="2">DUF3108 domain-containing protein</fullName>
    </submittedName>
</protein>
<evidence type="ECO:0000313" key="3">
    <source>
        <dbReference type="Proteomes" id="UP000318590"/>
    </source>
</evidence>